<evidence type="ECO:0000256" key="1">
    <source>
        <dbReference type="SAM" id="Phobius"/>
    </source>
</evidence>
<protein>
    <recommendedName>
        <fullName evidence="4">Ig-like domain-containing protein</fullName>
    </recommendedName>
</protein>
<dbReference type="PANTHER" id="PTHR44969">
    <property type="entry name" value="CELL SURFACE A33 ANTIGEN"/>
    <property type="match status" value="1"/>
</dbReference>
<name>A0ABQ9TIZ9_SAGOE</name>
<dbReference type="PANTHER" id="PTHR44969:SF1">
    <property type="entry name" value="CELL SURFACE A33 ANTIGEN"/>
    <property type="match status" value="1"/>
</dbReference>
<feature type="transmembrane region" description="Helical" evidence="1">
    <location>
        <begin position="244"/>
        <end position="269"/>
    </location>
</feature>
<dbReference type="InterPro" id="IPR036179">
    <property type="entry name" value="Ig-like_dom_sf"/>
</dbReference>
<reference evidence="2 3" key="1">
    <citation type="submission" date="2023-05" db="EMBL/GenBank/DDBJ databases">
        <title>B98-5 Cell Line De Novo Hybrid Assembly: An Optical Mapping Approach.</title>
        <authorList>
            <person name="Kananen K."/>
            <person name="Auerbach J.A."/>
            <person name="Kautto E."/>
            <person name="Blachly J.S."/>
        </authorList>
    </citation>
    <scope>NUCLEOTIDE SEQUENCE [LARGE SCALE GENOMIC DNA]</scope>
    <source>
        <strain evidence="2">B95-8</strain>
        <tissue evidence="2">Cell line</tissue>
    </source>
</reference>
<keyword evidence="1" id="KW-0472">Membrane</keyword>
<keyword evidence="3" id="KW-1185">Reference proteome</keyword>
<keyword evidence="1" id="KW-1133">Transmembrane helix</keyword>
<evidence type="ECO:0000313" key="3">
    <source>
        <dbReference type="Proteomes" id="UP001266305"/>
    </source>
</evidence>
<dbReference type="InterPro" id="IPR042474">
    <property type="entry name" value="A33"/>
</dbReference>
<organism evidence="2 3">
    <name type="scientific">Saguinus oedipus</name>
    <name type="common">Cotton-top tamarin</name>
    <name type="synonym">Oedipomidas oedipus</name>
    <dbReference type="NCBI Taxonomy" id="9490"/>
    <lineage>
        <taxon>Eukaryota</taxon>
        <taxon>Metazoa</taxon>
        <taxon>Chordata</taxon>
        <taxon>Craniata</taxon>
        <taxon>Vertebrata</taxon>
        <taxon>Euteleostomi</taxon>
        <taxon>Mammalia</taxon>
        <taxon>Eutheria</taxon>
        <taxon>Euarchontoglires</taxon>
        <taxon>Primates</taxon>
        <taxon>Haplorrhini</taxon>
        <taxon>Platyrrhini</taxon>
        <taxon>Cebidae</taxon>
        <taxon>Callitrichinae</taxon>
        <taxon>Saguinus</taxon>
    </lineage>
</organism>
<evidence type="ECO:0000313" key="2">
    <source>
        <dbReference type="EMBL" id="KAK2084723.1"/>
    </source>
</evidence>
<accession>A0ABQ9TIZ9</accession>
<proteinExistence type="predicted"/>
<comment type="caution">
    <text evidence="2">The sequence shown here is derived from an EMBL/GenBank/DDBJ whole genome shotgun (WGS) entry which is preliminary data.</text>
</comment>
<dbReference type="Gene3D" id="2.60.40.10">
    <property type="entry name" value="Immunoglobulins"/>
    <property type="match status" value="1"/>
</dbReference>
<gene>
    <name evidence="2" type="ORF">P7K49_037756</name>
</gene>
<sequence length="282" mass="30270">MPRAIEHFLKCVPSRRLLKITNAISLENEAVNTITHYQRLPVLNSILGVLKVLPLESDITFEDVYPAAPPQKEDLEMQSCKKVTVGQREGCSPGFPIAPSGKRESRWRRGSSLEKLSGGACASLGVRTSHSSLPPPHCGASHHPDCSSPAVSGQPVSLKNISTDTSGYYICTASNEMGRASCNITVAVRLLFLDHGWAHPKTMPSMERYQKLAAAAPLAGRSTGASFEAREVQLLCPLAASMNVALYVGIAVGVVAALIIIGIIIYCCCCRGKDDTDEKARP</sequence>
<evidence type="ECO:0008006" key="4">
    <source>
        <dbReference type="Google" id="ProtNLM"/>
    </source>
</evidence>
<dbReference type="InterPro" id="IPR013783">
    <property type="entry name" value="Ig-like_fold"/>
</dbReference>
<keyword evidence="1" id="KW-0812">Transmembrane</keyword>
<dbReference type="Proteomes" id="UP001266305">
    <property type="component" value="Unassembled WGS sequence"/>
</dbReference>
<dbReference type="EMBL" id="JASSZA010000022">
    <property type="protein sequence ID" value="KAK2084723.1"/>
    <property type="molecule type" value="Genomic_DNA"/>
</dbReference>
<dbReference type="SUPFAM" id="SSF48726">
    <property type="entry name" value="Immunoglobulin"/>
    <property type="match status" value="1"/>
</dbReference>